<reference evidence="2" key="2">
    <citation type="submission" date="2015-01" db="EMBL/GenBank/DDBJ databases">
        <title>Evolutionary Origins and Diversification of the Mycorrhizal Mutualists.</title>
        <authorList>
            <consortium name="DOE Joint Genome Institute"/>
            <consortium name="Mycorrhizal Genomics Consortium"/>
            <person name="Kohler A."/>
            <person name="Kuo A."/>
            <person name="Nagy L.G."/>
            <person name="Floudas D."/>
            <person name="Copeland A."/>
            <person name="Barry K.W."/>
            <person name="Cichocki N."/>
            <person name="Veneault-Fourrey C."/>
            <person name="LaButti K."/>
            <person name="Lindquist E.A."/>
            <person name="Lipzen A."/>
            <person name="Lundell T."/>
            <person name="Morin E."/>
            <person name="Murat C."/>
            <person name="Riley R."/>
            <person name="Ohm R."/>
            <person name="Sun H."/>
            <person name="Tunlid A."/>
            <person name="Henrissat B."/>
            <person name="Grigoriev I.V."/>
            <person name="Hibbett D.S."/>
            <person name="Martin F."/>
        </authorList>
    </citation>
    <scope>NUCLEOTIDE SEQUENCE [LARGE SCALE GENOMIC DNA]</scope>
    <source>
        <strain evidence="2">MUT 4182</strain>
    </source>
</reference>
<sequence length="70" mass="7536">MQIKPNAPAFPTPGTRGGMPYYMIRLTAFIRSSLLHELEAYSVHGSLLDSNSMEGFSLGTSPGSVDMVVC</sequence>
<dbReference type="HOGENOM" id="CLU_2759666_0_0_1"/>
<keyword evidence="2" id="KW-1185">Reference proteome</keyword>
<proteinExistence type="predicted"/>
<accession>A0A0C3QF84</accession>
<protein>
    <submittedName>
        <fullName evidence="1">Uncharacterized protein</fullName>
    </submittedName>
</protein>
<name>A0A0C3QF84_9AGAM</name>
<dbReference type="Proteomes" id="UP000054248">
    <property type="component" value="Unassembled WGS sequence"/>
</dbReference>
<dbReference type="AlphaFoldDB" id="A0A0C3QF84"/>
<organism evidence="1 2">
    <name type="scientific">Tulasnella calospora MUT 4182</name>
    <dbReference type="NCBI Taxonomy" id="1051891"/>
    <lineage>
        <taxon>Eukaryota</taxon>
        <taxon>Fungi</taxon>
        <taxon>Dikarya</taxon>
        <taxon>Basidiomycota</taxon>
        <taxon>Agaricomycotina</taxon>
        <taxon>Agaricomycetes</taxon>
        <taxon>Cantharellales</taxon>
        <taxon>Tulasnellaceae</taxon>
        <taxon>Tulasnella</taxon>
    </lineage>
</organism>
<gene>
    <name evidence="1" type="ORF">M407DRAFT_244665</name>
</gene>
<reference evidence="1 2" key="1">
    <citation type="submission" date="2014-04" db="EMBL/GenBank/DDBJ databases">
        <authorList>
            <consortium name="DOE Joint Genome Institute"/>
            <person name="Kuo A."/>
            <person name="Girlanda M."/>
            <person name="Perotto S."/>
            <person name="Kohler A."/>
            <person name="Nagy L.G."/>
            <person name="Floudas D."/>
            <person name="Copeland A."/>
            <person name="Barry K.W."/>
            <person name="Cichocki N."/>
            <person name="Veneault-Fourrey C."/>
            <person name="LaButti K."/>
            <person name="Lindquist E.A."/>
            <person name="Lipzen A."/>
            <person name="Lundell T."/>
            <person name="Morin E."/>
            <person name="Murat C."/>
            <person name="Sun H."/>
            <person name="Tunlid A."/>
            <person name="Henrissat B."/>
            <person name="Grigoriev I.V."/>
            <person name="Hibbett D.S."/>
            <person name="Martin F."/>
            <person name="Nordberg H.P."/>
            <person name="Cantor M.N."/>
            <person name="Hua S.X."/>
        </authorList>
    </citation>
    <scope>NUCLEOTIDE SEQUENCE [LARGE SCALE GENOMIC DNA]</scope>
    <source>
        <strain evidence="1 2">MUT 4182</strain>
    </source>
</reference>
<evidence type="ECO:0000313" key="1">
    <source>
        <dbReference type="EMBL" id="KIO23844.1"/>
    </source>
</evidence>
<dbReference type="EMBL" id="KN823075">
    <property type="protein sequence ID" value="KIO23844.1"/>
    <property type="molecule type" value="Genomic_DNA"/>
</dbReference>
<evidence type="ECO:0000313" key="2">
    <source>
        <dbReference type="Proteomes" id="UP000054248"/>
    </source>
</evidence>